<evidence type="ECO:0000313" key="2">
    <source>
        <dbReference type="Proteomes" id="UP001224359"/>
    </source>
</evidence>
<dbReference type="EMBL" id="JAUSTQ010000002">
    <property type="protein sequence ID" value="MDQ0158806.1"/>
    <property type="molecule type" value="Genomic_DNA"/>
</dbReference>
<name>A0ABT9VCY9_9BACI</name>
<dbReference type="Proteomes" id="UP001224359">
    <property type="component" value="Unassembled WGS sequence"/>
</dbReference>
<dbReference type="RefSeq" id="WP_306974783.1">
    <property type="nucleotide sequence ID" value="NZ_JAUSTQ010000002.1"/>
</dbReference>
<protein>
    <recommendedName>
        <fullName evidence="3">DUF3168 domain-containing protein</fullName>
    </recommendedName>
</protein>
<accession>A0ABT9VCY9</accession>
<proteinExistence type="predicted"/>
<evidence type="ECO:0000313" key="1">
    <source>
        <dbReference type="EMBL" id="MDQ0158806.1"/>
    </source>
</evidence>
<evidence type="ECO:0008006" key="3">
    <source>
        <dbReference type="Google" id="ProtNLM"/>
    </source>
</evidence>
<dbReference type="InterPro" id="IPR053745">
    <property type="entry name" value="Viral_Tail_Comp_sf"/>
</dbReference>
<reference evidence="1 2" key="1">
    <citation type="submission" date="2023-07" db="EMBL/GenBank/DDBJ databases">
        <title>Genomic Encyclopedia of Type Strains, Phase IV (KMG-IV): sequencing the most valuable type-strain genomes for metagenomic binning, comparative biology and taxonomic classification.</title>
        <authorList>
            <person name="Goeker M."/>
        </authorList>
    </citation>
    <scope>NUCLEOTIDE SEQUENCE [LARGE SCALE GENOMIC DNA]</scope>
    <source>
        <strain evidence="1 2">DSM 16460</strain>
    </source>
</reference>
<dbReference type="Gene3D" id="3.30.2000.30">
    <property type="match status" value="1"/>
</dbReference>
<keyword evidence="2" id="KW-1185">Reference proteome</keyword>
<comment type="caution">
    <text evidence="1">The sequence shown here is derived from an EMBL/GenBank/DDBJ whole genome shotgun (WGS) entry which is preliminary data.</text>
</comment>
<organism evidence="1 2">
    <name type="scientific">Alkalibacillus salilacus</name>
    <dbReference type="NCBI Taxonomy" id="284582"/>
    <lineage>
        <taxon>Bacteria</taxon>
        <taxon>Bacillati</taxon>
        <taxon>Bacillota</taxon>
        <taxon>Bacilli</taxon>
        <taxon>Bacillales</taxon>
        <taxon>Bacillaceae</taxon>
        <taxon>Alkalibacillus</taxon>
    </lineage>
</organism>
<sequence>MKAPDIQLYNAVFSASLTLGYDTYDYLPSAETAYPFVHVAETTEDDVVDNKQVITGTLAQTIHVWGYANNRAEHSGMVYALKMALRKLKRLENYYLKYNTLNANTIYDNSTDDDLLHSIITAEYRIS</sequence>
<gene>
    <name evidence="1" type="ORF">J2S77_000762</name>
</gene>